<dbReference type="Proteomes" id="UP000076154">
    <property type="component" value="Unassembled WGS sequence"/>
</dbReference>
<gene>
    <name evidence="2" type="ORF">Hypma_014332</name>
</gene>
<sequence>MRTDSRASTKLYIPHPTEPGCFIVGILEQLSPTSPTHGRKLALILHGTMGYENLRISDAGSAHWHKDYLFQKRLGQRLPLDSFRFDFRGNHETGGVWRQGALENDLEDLFAVVEHLKIVYGYVIDLVVGHSRGSLVAMRWICTSEDGKKISGFVNASGRYRMRVKSPAAKAWQASFDEQGYYNWTVSVARKEVTVKIFPEDLEQFTKWDSSIVWDRFPPSVDVLTIHGLSDKTVPPYDALIYARALSNRVPGTHTLNLVENADHNFTGRQDQVVDAILAWWEARERGEGQHGIWVDEIKGKL</sequence>
<dbReference type="AlphaFoldDB" id="A0A369JAR3"/>
<feature type="domain" description="AB hydrolase-1" evidence="1">
    <location>
        <begin position="43"/>
        <end position="276"/>
    </location>
</feature>
<proteinExistence type="predicted"/>
<organism evidence="2 3">
    <name type="scientific">Hypsizygus marmoreus</name>
    <name type="common">White beech mushroom</name>
    <name type="synonym">Agaricus marmoreus</name>
    <dbReference type="NCBI Taxonomy" id="39966"/>
    <lineage>
        <taxon>Eukaryota</taxon>
        <taxon>Fungi</taxon>
        <taxon>Dikarya</taxon>
        <taxon>Basidiomycota</taxon>
        <taxon>Agaricomycotina</taxon>
        <taxon>Agaricomycetes</taxon>
        <taxon>Agaricomycetidae</taxon>
        <taxon>Agaricales</taxon>
        <taxon>Tricholomatineae</taxon>
        <taxon>Lyophyllaceae</taxon>
        <taxon>Hypsizygus</taxon>
    </lineage>
</organism>
<name>A0A369JAR3_HYPMA</name>
<evidence type="ECO:0000313" key="3">
    <source>
        <dbReference type="Proteomes" id="UP000076154"/>
    </source>
</evidence>
<reference evidence="2" key="1">
    <citation type="submission" date="2018-04" db="EMBL/GenBank/DDBJ databases">
        <title>Whole genome sequencing of Hypsizygus marmoreus.</title>
        <authorList>
            <person name="Choi I.-G."/>
            <person name="Min B."/>
            <person name="Kim J.-G."/>
            <person name="Kim S."/>
            <person name="Oh Y.-L."/>
            <person name="Kong W.-S."/>
            <person name="Park H."/>
            <person name="Jeong J."/>
            <person name="Song E.-S."/>
        </authorList>
    </citation>
    <scope>NUCLEOTIDE SEQUENCE [LARGE SCALE GENOMIC DNA]</scope>
    <source>
        <strain evidence="2">51987-8</strain>
    </source>
</reference>
<dbReference type="InterPro" id="IPR029058">
    <property type="entry name" value="AB_hydrolase_fold"/>
</dbReference>
<dbReference type="OrthoDB" id="9988524at2759"/>
<dbReference type="InParanoid" id="A0A369JAR3"/>
<dbReference type="Pfam" id="PF12697">
    <property type="entry name" value="Abhydrolase_6"/>
    <property type="match status" value="1"/>
</dbReference>
<dbReference type="SUPFAM" id="SSF53474">
    <property type="entry name" value="alpha/beta-Hydrolases"/>
    <property type="match status" value="1"/>
</dbReference>
<dbReference type="EMBL" id="LUEZ02000085">
    <property type="protein sequence ID" value="RDB18938.1"/>
    <property type="molecule type" value="Genomic_DNA"/>
</dbReference>
<dbReference type="PANTHER" id="PTHR42886">
    <property type="entry name" value="RE40534P-RELATED"/>
    <property type="match status" value="1"/>
</dbReference>
<comment type="caution">
    <text evidence="2">The sequence shown here is derived from an EMBL/GenBank/DDBJ whole genome shotgun (WGS) entry which is preliminary data.</text>
</comment>
<dbReference type="STRING" id="39966.A0A369JAR3"/>
<dbReference type="PANTHER" id="PTHR42886:SF53">
    <property type="entry name" value="ALPHA_BETA-HYDROLASES SUPERFAMILY PROTEIN"/>
    <property type="match status" value="1"/>
</dbReference>
<evidence type="ECO:0000313" key="2">
    <source>
        <dbReference type="EMBL" id="RDB18938.1"/>
    </source>
</evidence>
<evidence type="ECO:0000259" key="1">
    <source>
        <dbReference type="Pfam" id="PF12697"/>
    </source>
</evidence>
<accession>A0A369JAR3</accession>
<dbReference type="Gene3D" id="3.40.50.1820">
    <property type="entry name" value="alpha/beta hydrolase"/>
    <property type="match status" value="1"/>
</dbReference>
<dbReference type="InterPro" id="IPR000073">
    <property type="entry name" value="AB_hydrolase_1"/>
</dbReference>
<protein>
    <recommendedName>
        <fullName evidence="1">AB hydrolase-1 domain-containing protein</fullName>
    </recommendedName>
</protein>
<keyword evidence="3" id="KW-1185">Reference proteome</keyword>